<protein>
    <submittedName>
        <fullName evidence="1">Uncharacterized protein</fullName>
    </submittedName>
</protein>
<name>A0A8H8CQC1_PSICU</name>
<accession>A0A8H8CQC1</accession>
<organism evidence="1">
    <name type="scientific">Psilocybe cubensis</name>
    <name type="common">Psychedelic mushroom</name>
    <name type="synonym">Stropharia cubensis</name>
    <dbReference type="NCBI Taxonomy" id="181762"/>
    <lineage>
        <taxon>Eukaryota</taxon>
        <taxon>Fungi</taxon>
        <taxon>Dikarya</taxon>
        <taxon>Basidiomycota</taxon>
        <taxon>Agaricomycotina</taxon>
        <taxon>Agaricomycetes</taxon>
        <taxon>Agaricomycetidae</taxon>
        <taxon>Agaricales</taxon>
        <taxon>Agaricineae</taxon>
        <taxon>Strophariaceae</taxon>
        <taxon>Psilocybe</taxon>
    </lineage>
</organism>
<gene>
    <name evidence="1" type="ORF">JR316_000437</name>
</gene>
<proteinExistence type="predicted"/>
<dbReference type="EMBL" id="JAFIQS010000001">
    <property type="protein sequence ID" value="KAG5173780.1"/>
    <property type="molecule type" value="Genomic_DNA"/>
</dbReference>
<evidence type="ECO:0000313" key="1">
    <source>
        <dbReference type="EMBL" id="KAG5173780.1"/>
    </source>
</evidence>
<sequence length="288" mass="32279">MVCCRRSSASPLNSYYVAGEALVALMLARITTATAHLVNVCFDSSALSTQENEDGEHALVIDLEALRSLLPSAKDNLWSPVMACGRVIAPLCSNLQQALSSDLENIAQLLHDLESRHEESFQNILPVGLLNDNEKVEIVEKMERSNEILCPKLLMGDRPPRKRRRSSQTKQNIIIHSTHPSTPSIIITLAPPQRRERSSCIPYQDNAFGNLLPVPSHPVFNKIYPPMSLESSFLPNIDDWEWRNGRWVAILPSLEEQHRRGLFSKPISSKKKPCRSLVCSGSKGRHCR</sequence>
<dbReference type="AlphaFoldDB" id="A0A8H8CQC1"/>
<reference evidence="1" key="1">
    <citation type="submission" date="2021-02" db="EMBL/GenBank/DDBJ databases">
        <title>Psilocybe cubensis genome.</title>
        <authorList>
            <person name="Mckernan K.J."/>
            <person name="Crawford S."/>
            <person name="Trippe A."/>
            <person name="Kane L.T."/>
            <person name="Mclaughlin S."/>
        </authorList>
    </citation>
    <scope>NUCLEOTIDE SEQUENCE [LARGE SCALE GENOMIC DNA]</scope>
    <source>
        <strain evidence="1">MGC-MH-2018</strain>
    </source>
</reference>
<comment type="caution">
    <text evidence="1">The sequence shown here is derived from an EMBL/GenBank/DDBJ whole genome shotgun (WGS) entry which is preliminary data.</text>
</comment>